<dbReference type="CDD" id="cd09917">
    <property type="entry name" value="F-box_SF"/>
    <property type="match status" value="1"/>
</dbReference>
<keyword evidence="2" id="KW-1185">Reference proteome</keyword>
<sequence length="366" mass="41399">MLTSTQPPILPHEILILIFQNLQEAGSMKTLSSFRQVSKSSYSLASPVLVSSSQVPVSHLINLYNHHRSFETYEIAAIETGFSFSSSGHVKRKLYDLSLIQNLTLVKYPMQNRMPNIPTLSAWIRSGIDERTSNNLPKVAHTKPPFLPQLTELTFSSFILQDIALHLSSSSSEGIRDQSPDTVSFLVDLGHSAGQLRTIRFKYPSSILDQRDMDLTGRLAKSIQSLIALFPSIKEMYIENVHLQPLLLPAPRKGLKKIVVEFSRHAKCPDMGGVVFQKRKEQLREALLDLTRQKGDIFDELLESQITKYELRDAIGSKPQWEGAEDIEAQANELEDMLKRGMQEELMTKSAHRINNDLFNLVERVT</sequence>
<dbReference type="Proteomes" id="UP000092583">
    <property type="component" value="Unassembled WGS sequence"/>
</dbReference>
<organism evidence="1 2">
    <name type="scientific">Kwoniella mangroviensis CBS 10435</name>
    <dbReference type="NCBI Taxonomy" id="1331196"/>
    <lineage>
        <taxon>Eukaryota</taxon>
        <taxon>Fungi</taxon>
        <taxon>Dikarya</taxon>
        <taxon>Basidiomycota</taxon>
        <taxon>Agaricomycotina</taxon>
        <taxon>Tremellomycetes</taxon>
        <taxon>Tremellales</taxon>
        <taxon>Cryptococcaceae</taxon>
        <taxon>Kwoniella</taxon>
    </lineage>
</organism>
<dbReference type="EMBL" id="KI669462">
    <property type="protein sequence ID" value="OCF58230.1"/>
    <property type="molecule type" value="Genomic_DNA"/>
</dbReference>
<accession>A0A1B9IRW7</accession>
<reference evidence="1 2" key="1">
    <citation type="submission" date="2013-07" db="EMBL/GenBank/DDBJ databases">
        <title>The Genome Sequence of Kwoniella mangroviensis CBS10435.</title>
        <authorList>
            <consortium name="The Broad Institute Genome Sequencing Platform"/>
            <person name="Cuomo C."/>
            <person name="Litvintseva A."/>
            <person name="Chen Y."/>
            <person name="Heitman J."/>
            <person name="Sun S."/>
            <person name="Springer D."/>
            <person name="Dromer F."/>
            <person name="Young S.K."/>
            <person name="Zeng Q."/>
            <person name="Gargeya S."/>
            <person name="Fitzgerald M."/>
            <person name="Abouelleil A."/>
            <person name="Alvarado L."/>
            <person name="Berlin A.M."/>
            <person name="Chapman S.B."/>
            <person name="Dewar J."/>
            <person name="Goldberg J."/>
            <person name="Griggs A."/>
            <person name="Gujja S."/>
            <person name="Hansen M."/>
            <person name="Howarth C."/>
            <person name="Imamovic A."/>
            <person name="Larimer J."/>
            <person name="McCowan C."/>
            <person name="Murphy C."/>
            <person name="Pearson M."/>
            <person name="Priest M."/>
            <person name="Roberts A."/>
            <person name="Saif S."/>
            <person name="Shea T."/>
            <person name="Sykes S."/>
            <person name="Wortman J."/>
            <person name="Nusbaum C."/>
            <person name="Birren B."/>
        </authorList>
    </citation>
    <scope>NUCLEOTIDE SEQUENCE [LARGE SCALE GENOMIC DNA]</scope>
    <source>
        <strain evidence="1 2">CBS 10435</strain>
    </source>
</reference>
<protein>
    <recommendedName>
        <fullName evidence="3">F-box domain-containing protein</fullName>
    </recommendedName>
</protein>
<evidence type="ECO:0008006" key="3">
    <source>
        <dbReference type="Google" id="ProtNLM"/>
    </source>
</evidence>
<reference evidence="2" key="2">
    <citation type="submission" date="2013-12" db="EMBL/GenBank/DDBJ databases">
        <title>Evolution of pathogenesis and genome organization in the Tremellales.</title>
        <authorList>
            <person name="Cuomo C."/>
            <person name="Litvintseva A."/>
            <person name="Heitman J."/>
            <person name="Chen Y."/>
            <person name="Sun S."/>
            <person name="Springer D."/>
            <person name="Dromer F."/>
            <person name="Young S."/>
            <person name="Zeng Q."/>
            <person name="Chapman S."/>
            <person name="Gujja S."/>
            <person name="Saif S."/>
            <person name="Birren B."/>
        </authorList>
    </citation>
    <scope>NUCLEOTIDE SEQUENCE [LARGE SCALE GENOMIC DNA]</scope>
    <source>
        <strain evidence="2">CBS 10435</strain>
    </source>
</reference>
<dbReference type="OrthoDB" id="2565055at2759"/>
<evidence type="ECO:0000313" key="2">
    <source>
        <dbReference type="Proteomes" id="UP000092583"/>
    </source>
</evidence>
<gene>
    <name evidence="1" type="ORF">L486_04260</name>
</gene>
<evidence type="ECO:0000313" key="1">
    <source>
        <dbReference type="EMBL" id="OCF58230.1"/>
    </source>
</evidence>
<name>A0A1B9IRW7_9TREE</name>
<proteinExistence type="predicted"/>
<dbReference type="AlphaFoldDB" id="A0A1B9IRW7"/>